<dbReference type="Proteomes" id="UP000546162">
    <property type="component" value="Unassembled WGS sequence"/>
</dbReference>
<dbReference type="GO" id="GO:0003677">
    <property type="term" value="F:DNA binding"/>
    <property type="evidence" value="ECO:0007669"/>
    <property type="project" value="UniProtKB-KW"/>
</dbReference>
<dbReference type="EMBL" id="JACHNB010000001">
    <property type="protein sequence ID" value="MBB4740225.1"/>
    <property type="molecule type" value="Genomic_DNA"/>
</dbReference>
<keyword evidence="1" id="KW-0238">DNA-binding</keyword>
<keyword evidence="2" id="KW-1185">Reference proteome</keyword>
<comment type="caution">
    <text evidence="1">The sequence shown here is derived from an EMBL/GenBank/DDBJ whole genome shotgun (WGS) entry which is preliminary data.</text>
</comment>
<reference evidence="1 2" key="1">
    <citation type="submission" date="2020-08" db="EMBL/GenBank/DDBJ databases">
        <title>Sequencing the genomes of 1000 actinobacteria strains.</title>
        <authorList>
            <person name="Klenk H.-P."/>
        </authorList>
    </citation>
    <scope>NUCLEOTIDE SEQUENCE [LARGE SCALE GENOMIC DNA]</scope>
    <source>
        <strain evidence="1 2">DSM 45809</strain>
    </source>
</reference>
<accession>A0A7W7GXN1</accession>
<dbReference type="InterPro" id="IPR036894">
    <property type="entry name" value="YbaB-like_sf"/>
</dbReference>
<sequence length="106" mass="11871">MAYGEAADGRVRVELADDGRLSDLYLDPRVAYLPLEELREALFDAFDMAQDTLRDQTDQDTSRYAAGAAPDRLQAVLAEASDTADRRFAEVSTVLYDLSRRAARPW</sequence>
<gene>
    <name evidence="1" type="ORF">BJY16_003684</name>
</gene>
<dbReference type="Gene3D" id="3.30.1310.10">
    <property type="entry name" value="Nucleoid-associated protein YbaB-like domain"/>
    <property type="match status" value="1"/>
</dbReference>
<name>A0A7W7GXN1_9ACTN</name>
<evidence type="ECO:0000313" key="1">
    <source>
        <dbReference type="EMBL" id="MBB4740225.1"/>
    </source>
</evidence>
<organism evidence="1 2">
    <name type="scientific">Actinoplanes octamycinicus</name>
    <dbReference type="NCBI Taxonomy" id="135948"/>
    <lineage>
        <taxon>Bacteria</taxon>
        <taxon>Bacillati</taxon>
        <taxon>Actinomycetota</taxon>
        <taxon>Actinomycetes</taxon>
        <taxon>Micromonosporales</taxon>
        <taxon>Micromonosporaceae</taxon>
        <taxon>Actinoplanes</taxon>
    </lineage>
</organism>
<dbReference type="AlphaFoldDB" id="A0A7W7GXN1"/>
<evidence type="ECO:0000313" key="2">
    <source>
        <dbReference type="Proteomes" id="UP000546162"/>
    </source>
</evidence>
<dbReference type="RefSeq" id="WP_185040655.1">
    <property type="nucleotide sequence ID" value="NZ_BAABFG010000005.1"/>
</dbReference>
<protein>
    <submittedName>
        <fullName evidence="1">DNA-binding protein YbaB</fullName>
    </submittedName>
</protein>
<proteinExistence type="predicted"/>